<keyword evidence="6 13" id="KW-0812">Transmembrane</keyword>
<keyword evidence="8" id="KW-0406">Ion transport</keyword>
<dbReference type="GO" id="GO:0015098">
    <property type="term" value="F:molybdate ion transmembrane transporter activity"/>
    <property type="evidence" value="ECO:0007669"/>
    <property type="project" value="InterPro"/>
</dbReference>
<feature type="transmembrane region" description="Helical" evidence="13">
    <location>
        <begin position="105"/>
        <end position="123"/>
    </location>
</feature>
<dbReference type="Pfam" id="PF05631">
    <property type="entry name" value="MFS_5"/>
    <property type="match status" value="1"/>
</dbReference>
<dbReference type="Proteomes" id="UP000217199">
    <property type="component" value="Unassembled WGS sequence"/>
</dbReference>
<evidence type="ECO:0000256" key="2">
    <source>
        <dbReference type="ARBA" id="ARBA00004651"/>
    </source>
</evidence>
<comment type="caution">
    <text evidence="14">The sequence shown here is derived from an EMBL/GenBank/DDBJ whole genome shotgun (WGS) entry which is preliminary data.</text>
</comment>
<dbReference type="InParanoid" id="A0A286U6S8"/>
<dbReference type="PANTHER" id="PTHR23516:SF1">
    <property type="entry name" value="MOLYBDATE-ANION TRANSPORTER"/>
    <property type="match status" value="1"/>
</dbReference>
<keyword evidence="9 13" id="KW-0472">Membrane</keyword>
<evidence type="ECO:0000256" key="11">
    <source>
        <dbReference type="ARBA" id="ARBA00032555"/>
    </source>
</evidence>
<comment type="subcellular location">
    <subcellularLocation>
        <location evidence="2">Cell membrane</location>
        <topology evidence="2">Multi-pass membrane protein</topology>
    </subcellularLocation>
</comment>
<evidence type="ECO:0000256" key="8">
    <source>
        <dbReference type="ARBA" id="ARBA00023065"/>
    </source>
</evidence>
<feature type="region of interest" description="Disordered" evidence="12">
    <location>
        <begin position="31"/>
        <end position="56"/>
    </location>
</feature>
<dbReference type="EMBL" id="NBII01000010">
    <property type="protein sequence ID" value="PAV15288.1"/>
    <property type="molecule type" value="Genomic_DNA"/>
</dbReference>
<feature type="transmembrane region" description="Helical" evidence="13">
    <location>
        <begin position="318"/>
        <end position="339"/>
    </location>
</feature>
<evidence type="ECO:0000256" key="7">
    <source>
        <dbReference type="ARBA" id="ARBA00022989"/>
    </source>
</evidence>
<dbReference type="GO" id="GO:0005886">
    <property type="term" value="C:plasma membrane"/>
    <property type="evidence" value="ECO:0007669"/>
    <property type="project" value="UniProtKB-SubCell"/>
</dbReference>
<protein>
    <recommendedName>
        <fullName evidence="3">Molybdate-anion transporter</fullName>
    </recommendedName>
    <alternativeName>
        <fullName evidence="10">Major facilitator superfamily domain-containing protein 5</fullName>
    </alternativeName>
    <alternativeName>
        <fullName evidence="11">Molybdate transporter 2 homolog</fullName>
    </alternativeName>
</protein>
<evidence type="ECO:0000256" key="9">
    <source>
        <dbReference type="ARBA" id="ARBA00023136"/>
    </source>
</evidence>
<evidence type="ECO:0000256" key="4">
    <source>
        <dbReference type="ARBA" id="ARBA00022448"/>
    </source>
</evidence>
<feature type="transmembrane region" description="Helical" evidence="13">
    <location>
        <begin position="6"/>
        <end position="24"/>
    </location>
</feature>
<evidence type="ECO:0000256" key="13">
    <source>
        <dbReference type="SAM" id="Phobius"/>
    </source>
</evidence>
<sequence length="492" mass="52617">MSEYNFYQSQLTVLAAFCVFAVLIERRSASKSGNSTHGRSPSVAVNAAESGSNGSSSFRGRASAGSALARQYLVVYGLVMCADWLQGPYVYSLYHEQYHFPERVVASLFVTGFLSAGLTAPIVGAWADQYGRRRVCLAFCVTYALACVCTFFRALPILYVGRVLGGISTSILFSAFESWLISSSNNQGLDQGELGSIFGRATLVNGFVAFSAGIASNKLVGTFSTFTAPFIASGLLLVLSYIVIRSLWSENYGNGGGASEVYSDPLQLKRLGHAWSIVRNDSTLLTLGLTQTCFEGSMYLFVFAWVPSLQEASAPGEVLPLGYIFSAFMVSMMLGSLFYTGISSTASSSGVNNTTNLKEAPATDNTLTLHAKLSSLVCTLGGLSLAASVTSSDVRVRFWAFCLFEACVGVYYPVQGMLRGALVSDDHRATLSSLFRVPLNVFVVFTLMTGVSSARLYVFSGCAFALATSAILTGLVILPRTEESATQTLRSA</sequence>
<name>A0A286U6S8_9AGAM</name>
<evidence type="ECO:0000256" key="5">
    <source>
        <dbReference type="ARBA" id="ARBA00022475"/>
    </source>
</evidence>
<dbReference type="AlphaFoldDB" id="A0A286U6S8"/>
<comment type="function">
    <text evidence="1">Mediates high-affinity intracellular uptake of the rare oligo-element molybdenum.</text>
</comment>
<keyword evidence="7 13" id="KW-1133">Transmembrane helix</keyword>
<evidence type="ECO:0000313" key="15">
    <source>
        <dbReference type="Proteomes" id="UP000217199"/>
    </source>
</evidence>
<dbReference type="Gene3D" id="1.20.1250.20">
    <property type="entry name" value="MFS general substrate transporter like domains"/>
    <property type="match status" value="1"/>
</dbReference>
<evidence type="ECO:0000256" key="10">
    <source>
        <dbReference type="ARBA" id="ARBA00030646"/>
    </source>
</evidence>
<feature type="transmembrane region" description="Helical" evidence="13">
    <location>
        <begin position="194"/>
        <end position="214"/>
    </location>
</feature>
<dbReference type="CDD" id="cd17487">
    <property type="entry name" value="MFS_MFSD5_like"/>
    <property type="match status" value="1"/>
</dbReference>
<dbReference type="PANTHER" id="PTHR23516">
    <property type="entry name" value="SAM (S-ADENOSYL METHIONINE) TRANSPORTER"/>
    <property type="match status" value="1"/>
</dbReference>
<gene>
    <name evidence="14" type="ORF">PNOK_0904900</name>
</gene>
<keyword evidence="15" id="KW-1185">Reference proteome</keyword>
<keyword evidence="5" id="KW-1003">Cell membrane</keyword>
<feature type="transmembrane region" description="Helical" evidence="13">
    <location>
        <begin position="135"/>
        <end position="157"/>
    </location>
</feature>
<dbReference type="OrthoDB" id="263957at2759"/>
<dbReference type="InterPro" id="IPR036259">
    <property type="entry name" value="MFS_trans_sf"/>
</dbReference>
<dbReference type="STRING" id="2282107.A0A286U6S8"/>
<evidence type="ECO:0000256" key="12">
    <source>
        <dbReference type="SAM" id="MobiDB-lite"/>
    </source>
</evidence>
<accession>A0A286U6S8</accession>
<evidence type="ECO:0000256" key="3">
    <source>
        <dbReference type="ARBA" id="ARBA00021242"/>
    </source>
</evidence>
<dbReference type="GO" id="GO:0006811">
    <property type="term" value="P:monoatomic ion transport"/>
    <property type="evidence" value="ECO:0007669"/>
    <property type="project" value="UniProtKB-KW"/>
</dbReference>
<reference evidence="14 15" key="1">
    <citation type="journal article" date="2017" name="Mol. Ecol.">
        <title>Comparative and population genomic landscape of Phellinus noxius: A hypervariable fungus causing root rot in trees.</title>
        <authorList>
            <person name="Chung C.L."/>
            <person name="Lee T.J."/>
            <person name="Akiba M."/>
            <person name="Lee H.H."/>
            <person name="Kuo T.H."/>
            <person name="Liu D."/>
            <person name="Ke H.M."/>
            <person name="Yokoi T."/>
            <person name="Roa M.B."/>
            <person name="Lu M.J."/>
            <person name="Chang Y.Y."/>
            <person name="Ann P.J."/>
            <person name="Tsai J.N."/>
            <person name="Chen C.Y."/>
            <person name="Tzean S.S."/>
            <person name="Ota Y."/>
            <person name="Hattori T."/>
            <person name="Sahashi N."/>
            <person name="Liou R.F."/>
            <person name="Kikuchi T."/>
            <person name="Tsai I.J."/>
        </authorList>
    </citation>
    <scope>NUCLEOTIDE SEQUENCE [LARGE SCALE GENOMIC DNA]</scope>
    <source>
        <strain evidence="14 15">FFPRI411160</strain>
    </source>
</reference>
<feature type="transmembrane region" description="Helical" evidence="13">
    <location>
        <begin position="457"/>
        <end position="478"/>
    </location>
</feature>
<evidence type="ECO:0000256" key="6">
    <source>
        <dbReference type="ARBA" id="ARBA00022692"/>
    </source>
</evidence>
<dbReference type="InterPro" id="IPR008509">
    <property type="entry name" value="MOT2/MFSD5"/>
</dbReference>
<evidence type="ECO:0000313" key="14">
    <source>
        <dbReference type="EMBL" id="PAV15288.1"/>
    </source>
</evidence>
<feature type="transmembrane region" description="Helical" evidence="13">
    <location>
        <begin position="434"/>
        <end position="451"/>
    </location>
</feature>
<feature type="transmembrane region" description="Helical" evidence="13">
    <location>
        <begin position="396"/>
        <end position="414"/>
    </location>
</feature>
<dbReference type="SUPFAM" id="SSF103473">
    <property type="entry name" value="MFS general substrate transporter"/>
    <property type="match status" value="1"/>
</dbReference>
<feature type="transmembrane region" description="Helical" evidence="13">
    <location>
        <begin position="163"/>
        <end position="182"/>
    </location>
</feature>
<feature type="transmembrane region" description="Helical" evidence="13">
    <location>
        <begin position="226"/>
        <end position="244"/>
    </location>
</feature>
<keyword evidence="4" id="KW-0813">Transport</keyword>
<proteinExistence type="predicted"/>
<feature type="transmembrane region" description="Helical" evidence="13">
    <location>
        <begin position="67"/>
        <end position="85"/>
    </location>
</feature>
<organism evidence="14 15">
    <name type="scientific">Pyrrhoderma noxium</name>
    <dbReference type="NCBI Taxonomy" id="2282107"/>
    <lineage>
        <taxon>Eukaryota</taxon>
        <taxon>Fungi</taxon>
        <taxon>Dikarya</taxon>
        <taxon>Basidiomycota</taxon>
        <taxon>Agaricomycotina</taxon>
        <taxon>Agaricomycetes</taxon>
        <taxon>Hymenochaetales</taxon>
        <taxon>Hymenochaetaceae</taxon>
        <taxon>Pyrrhoderma</taxon>
    </lineage>
</organism>
<evidence type="ECO:0000256" key="1">
    <source>
        <dbReference type="ARBA" id="ARBA00003019"/>
    </source>
</evidence>
<feature type="compositionally biased region" description="Low complexity" evidence="12">
    <location>
        <begin position="44"/>
        <end position="56"/>
    </location>
</feature>
<feature type="transmembrane region" description="Helical" evidence="13">
    <location>
        <begin position="284"/>
        <end position="306"/>
    </location>
</feature>